<keyword evidence="9" id="KW-1185">Reference proteome</keyword>
<comment type="caution">
    <text evidence="8">The sequence shown here is derived from an EMBL/GenBank/DDBJ whole genome shotgun (WGS) entry which is preliminary data.</text>
</comment>
<dbReference type="Proteomes" id="UP000611762">
    <property type="component" value="Unassembled WGS sequence"/>
</dbReference>
<evidence type="ECO:0000256" key="2">
    <source>
        <dbReference type="ARBA" id="ARBA00022552"/>
    </source>
</evidence>
<dbReference type="InterPro" id="IPR003742">
    <property type="entry name" value="RlmH-like"/>
</dbReference>
<dbReference type="PIRSF" id="PIRSF004505">
    <property type="entry name" value="MT_bac"/>
    <property type="match status" value="1"/>
</dbReference>
<comment type="catalytic activity">
    <reaction evidence="7">
        <text>pseudouridine(1915) in 23S rRNA + S-adenosyl-L-methionine = N(3)-methylpseudouridine(1915) in 23S rRNA + S-adenosyl-L-homocysteine + H(+)</text>
        <dbReference type="Rhea" id="RHEA:42752"/>
        <dbReference type="Rhea" id="RHEA-COMP:10221"/>
        <dbReference type="Rhea" id="RHEA-COMP:10222"/>
        <dbReference type="ChEBI" id="CHEBI:15378"/>
        <dbReference type="ChEBI" id="CHEBI:57856"/>
        <dbReference type="ChEBI" id="CHEBI:59789"/>
        <dbReference type="ChEBI" id="CHEBI:65314"/>
        <dbReference type="ChEBI" id="CHEBI:74486"/>
        <dbReference type="EC" id="2.1.1.177"/>
    </reaction>
</comment>
<dbReference type="RefSeq" id="WP_249312788.1">
    <property type="nucleotide sequence ID" value="NZ_JACRSU010000003.1"/>
</dbReference>
<comment type="subunit">
    <text evidence="7">Homodimer.</text>
</comment>
<feature type="binding site" evidence="7">
    <location>
        <position position="76"/>
    </location>
    <ligand>
        <name>S-adenosyl-L-methionine</name>
        <dbReference type="ChEBI" id="CHEBI:59789"/>
    </ligand>
</feature>
<dbReference type="InterPro" id="IPR029028">
    <property type="entry name" value="Alpha/beta_knot_MTases"/>
</dbReference>
<dbReference type="GO" id="GO:0070038">
    <property type="term" value="F:rRNA (pseudouridine-N3-)-methyltransferase activity"/>
    <property type="evidence" value="ECO:0007669"/>
    <property type="project" value="UniProtKB-UniRule"/>
</dbReference>
<evidence type="ECO:0000256" key="5">
    <source>
        <dbReference type="ARBA" id="ARBA00022691"/>
    </source>
</evidence>
<dbReference type="SUPFAM" id="SSF75217">
    <property type="entry name" value="alpha/beta knot"/>
    <property type="match status" value="1"/>
</dbReference>
<feature type="binding site" evidence="7">
    <location>
        <position position="108"/>
    </location>
    <ligand>
        <name>S-adenosyl-L-methionine</name>
        <dbReference type="ChEBI" id="CHEBI:59789"/>
    </ligand>
</feature>
<dbReference type="GO" id="GO:0005737">
    <property type="term" value="C:cytoplasm"/>
    <property type="evidence" value="ECO:0007669"/>
    <property type="project" value="UniProtKB-SubCell"/>
</dbReference>
<protein>
    <recommendedName>
        <fullName evidence="7">Ribosomal RNA large subunit methyltransferase H</fullName>
        <ecNumber evidence="7">2.1.1.177</ecNumber>
    </recommendedName>
    <alternativeName>
        <fullName evidence="7">23S rRNA (pseudouridine1915-N3)-methyltransferase</fullName>
    </alternativeName>
    <alternativeName>
        <fullName evidence="7">23S rRNA m3Psi1915 methyltransferase</fullName>
    </alternativeName>
    <alternativeName>
        <fullName evidence="7">rRNA (pseudouridine-N3-)-methyltransferase RlmH</fullName>
    </alternativeName>
</protein>
<evidence type="ECO:0000256" key="4">
    <source>
        <dbReference type="ARBA" id="ARBA00022679"/>
    </source>
</evidence>
<feature type="binding site" evidence="7">
    <location>
        <begin position="127"/>
        <end position="132"/>
    </location>
    <ligand>
        <name>S-adenosyl-L-methionine</name>
        <dbReference type="ChEBI" id="CHEBI:59789"/>
    </ligand>
</feature>
<evidence type="ECO:0000256" key="7">
    <source>
        <dbReference type="HAMAP-Rule" id="MF_00658"/>
    </source>
</evidence>
<name>A0A926HYD6_9FIRM</name>
<comment type="subcellular location">
    <subcellularLocation>
        <location evidence="7">Cytoplasm</location>
    </subcellularLocation>
</comment>
<reference evidence="8" key="1">
    <citation type="submission" date="2020-08" db="EMBL/GenBank/DDBJ databases">
        <title>Genome public.</title>
        <authorList>
            <person name="Liu C."/>
            <person name="Sun Q."/>
        </authorList>
    </citation>
    <scope>NUCLEOTIDE SEQUENCE</scope>
    <source>
        <strain evidence="8">H8</strain>
    </source>
</reference>
<keyword evidence="4 7" id="KW-0808">Transferase</keyword>
<organism evidence="8 9">
    <name type="scientific">Congzhengia minquanensis</name>
    <dbReference type="NCBI Taxonomy" id="2763657"/>
    <lineage>
        <taxon>Bacteria</taxon>
        <taxon>Bacillati</taxon>
        <taxon>Bacillota</taxon>
        <taxon>Clostridia</taxon>
        <taxon>Eubacteriales</taxon>
        <taxon>Oscillospiraceae</taxon>
        <taxon>Congzhengia</taxon>
    </lineage>
</organism>
<proteinExistence type="inferred from homology"/>
<dbReference type="AlphaFoldDB" id="A0A926HYD6"/>
<evidence type="ECO:0000313" key="8">
    <source>
        <dbReference type="EMBL" id="MBC8540994.1"/>
    </source>
</evidence>
<gene>
    <name evidence="7 8" type="primary">rlmH</name>
    <name evidence="8" type="ORF">H8698_08420</name>
</gene>
<dbReference type="HAMAP" id="MF_00658">
    <property type="entry name" value="23SrRNA_methyltr_H"/>
    <property type="match status" value="1"/>
</dbReference>
<dbReference type="Gene3D" id="3.40.1280.10">
    <property type="match status" value="1"/>
</dbReference>
<evidence type="ECO:0000256" key="6">
    <source>
        <dbReference type="ARBA" id="ARBA00038303"/>
    </source>
</evidence>
<dbReference type="NCBIfam" id="TIGR00246">
    <property type="entry name" value="tRNA_RlmH_YbeA"/>
    <property type="match status" value="1"/>
</dbReference>
<comment type="similarity">
    <text evidence="6 7">Belongs to the RNA methyltransferase RlmH family.</text>
</comment>
<evidence type="ECO:0000256" key="3">
    <source>
        <dbReference type="ARBA" id="ARBA00022603"/>
    </source>
</evidence>
<dbReference type="InterPro" id="IPR029026">
    <property type="entry name" value="tRNA_m1G_MTases_N"/>
</dbReference>
<dbReference type="PANTHER" id="PTHR33603">
    <property type="entry name" value="METHYLTRANSFERASE"/>
    <property type="match status" value="1"/>
</dbReference>
<comment type="function">
    <text evidence="7">Specifically methylates the pseudouridine at position 1915 (m3Psi1915) in 23S rRNA.</text>
</comment>
<dbReference type="PANTHER" id="PTHR33603:SF1">
    <property type="entry name" value="RIBOSOMAL RNA LARGE SUBUNIT METHYLTRANSFERASE H"/>
    <property type="match status" value="1"/>
</dbReference>
<accession>A0A926HYD6</accession>
<keyword evidence="2 7" id="KW-0698">rRNA processing</keyword>
<sequence>MNINIIAVGKIKEDFLKKACAEFEKRLSRFCKLNIIEVPDEPMSDRPSESEREAVLKKEGGRILAAMKNTDMLISLCVEGKQLSSEEFAETFNHACIGGASTFTFVIGGSLGLMHDIKAKSNLKLSFSKMTFPHQLMRVILLEQIFRAFKINHNESYHK</sequence>
<keyword evidence="1 7" id="KW-0963">Cytoplasm</keyword>
<dbReference type="EMBL" id="JACRSU010000003">
    <property type="protein sequence ID" value="MBC8540994.1"/>
    <property type="molecule type" value="Genomic_DNA"/>
</dbReference>
<dbReference type="EC" id="2.1.1.177" evidence="7"/>
<dbReference type="CDD" id="cd18081">
    <property type="entry name" value="RlmH-like"/>
    <property type="match status" value="1"/>
</dbReference>
<dbReference type="NCBIfam" id="NF000985">
    <property type="entry name" value="PRK00103.1-3"/>
    <property type="match status" value="1"/>
</dbReference>
<dbReference type="Pfam" id="PF02590">
    <property type="entry name" value="SPOUT_MTase"/>
    <property type="match status" value="1"/>
</dbReference>
<evidence type="ECO:0000313" key="9">
    <source>
        <dbReference type="Proteomes" id="UP000611762"/>
    </source>
</evidence>
<keyword evidence="3 7" id="KW-0489">Methyltransferase</keyword>
<keyword evidence="5 7" id="KW-0949">S-adenosyl-L-methionine</keyword>
<evidence type="ECO:0000256" key="1">
    <source>
        <dbReference type="ARBA" id="ARBA00022490"/>
    </source>
</evidence>